<reference evidence="2" key="1">
    <citation type="submission" date="2020-11" db="EMBL/GenBank/DDBJ databases">
        <authorList>
            <consortium name="DOE Joint Genome Institute"/>
            <person name="Ahrendt S."/>
            <person name="Riley R."/>
            <person name="Andreopoulos W."/>
            <person name="Labutti K."/>
            <person name="Pangilinan J."/>
            <person name="Ruiz-Duenas F.J."/>
            <person name="Barrasa J.M."/>
            <person name="Sanchez-Garcia M."/>
            <person name="Camarero S."/>
            <person name="Miyauchi S."/>
            <person name="Serrano A."/>
            <person name="Linde D."/>
            <person name="Babiker R."/>
            <person name="Drula E."/>
            <person name="Ayuso-Fernandez I."/>
            <person name="Pacheco R."/>
            <person name="Padilla G."/>
            <person name="Ferreira P."/>
            <person name="Barriuso J."/>
            <person name="Kellner H."/>
            <person name="Castanera R."/>
            <person name="Alfaro M."/>
            <person name="Ramirez L."/>
            <person name="Pisabarro A.G."/>
            <person name="Kuo A."/>
            <person name="Tritt A."/>
            <person name="Lipzen A."/>
            <person name="He G."/>
            <person name="Yan M."/>
            <person name="Ng V."/>
            <person name="Cullen D."/>
            <person name="Martin F."/>
            <person name="Rosso M.-N."/>
            <person name="Henrissat B."/>
            <person name="Hibbett D."/>
            <person name="Martinez A.T."/>
            <person name="Grigoriev I.V."/>
        </authorList>
    </citation>
    <scope>NUCLEOTIDE SEQUENCE</scope>
    <source>
        <strain evidence="2">AH 40177</strain>
    </source>
</reference>
<name>A0A9P5PF32_9AGAR</name>
<keyword evidence="1" id="KW-1133">Transmembrane helix</keyword>
<dbReference type="Proteomes" id="UP000772434">
    <property type="component" value="Unassembled WGS sequence"/>
</dbReference>
<protein>
    <submittedName>
        <fullName evidence="2">Uncharacterized protein</fullName>
    </submittedName>
</protein>
<keyword evidence="3" id="KW-1185">Reference proteome</keyword>
<sequence>MADTLVSSSSSAGALKLPAIASISPLSGVLAIEEARSRFYFTQGCFRSFLRCVAEQMLFWAIVVFLPDARSLRKLDIPSIQAMTLGCAMGRSIWSFMRYGVLSVRSPCPTSSPPLGSSFAFGFFIAILFVTAFTIYALLIPQWVRDEEAMDDGGVFSVYLRMKDWFQNDDLEAGISVIQRKREVEGD</sequence>
<accession>A0A9P5PF32</accession>
<feature type="transmembrane region" description="Helical" evidence="1">
    <location>
        <begin position="119"/>
        <end position="140"/>
    </location>
</feature>
<dbReference type="OrthoDB" id="10612066at2759"/>
<organism evidence="2 3">
    <name type="scientific">Rhodocollybia butyracea</name>
    <dbReference type="NCBI Taxonomy" id="206335"/>
    <lineage>
        <taxon>Eukaryota</taxon>
        <taxon>Fungi</taxon>
        <taxon>Dikarya</taxon>
        <taxon>Basidiomycota</taxon>
        <taxon>Agaricomycotina</taxon>
        <taxon>Agaricomycetes</taxon>
        <taxon>Agaricomycetidae</taxon>
        <taxon>Agaricales</taxon>
        <taxon>Marasmiineae</taxon>
        <taxon>Omphalotaceae</taxon>
        <taxon>Rhodocollybia</taxon>
    </lineage>
</organism>
<evidence type="ECO:0000256" key="1">
    <source>
        <dbReference type="SAM" id="Phobius"/>
    </source>
</evidence>
<dbReference type="AlphaFoldDB" id="A0A9P5PF32"/>
<comment type="caution">
    <text evidence="2">The sequence shown here is derived from an EMBL/GenBank/DDBJ whole genome shotgun (WGS) entry which is preliminary data.</text>
</comment>
<evidence type="ECO:0000313" key="3">
    <source>
        <dbReference type="Proteomes" id="UP000772434"/>
    </source>
</evidence>
<proteinExistence type="predicted"/>
<dbReference type="EMBL" id="JADNRY010000178">
    <property type="protein sequence ID" value="KAF9062233.1"/>
    <property type="molecule type" value="Genomic_DNA"/>
</dbReference>
<keyword evidence="1" id="KW-0812">Transmembrane</keyword>
<keyword evidence="1" id="KW-0472">Membrane</keyword>
<gene>
    <name evidence="2" type="ORF">BDP27DRAFT_296884</name>
</gene>
<evidence type="ECO:0000313" key="2">
    <source>
        <dbReference type="EMBL" id="KAF9062233.1"/>
    </source>
</evidence>
<feature type="transmembrane region" description="Helical" evidence="1">
    <location>
        <begin position="48"/>
        <end position="67"/>
    </location>
</feature>